<dbReference type="PANTHER" id="PTHR35798">
    <property type="entry name" value="CELL DIVISION PROTEIN SEPF"/>
    <property type="match status" value="1"/>
</dbReference>
<reference evidence="7 8" key="1">
    <citation type="journal article" date="2013" name="Genome Announc.">
        <title>Draft Genome Sequence of the Lignocellulose Decomposer Thermobifida fusca Strain TM51.</title>
        <authorList>
            <person name="Toth A."/>
            <person name="Barna T."/>
            <person name="Nagy I."/>
            <person name="Horvath B."/>
            <person name="Nagy I."/>
            <person name="Tancsics A."/>
            <person name="Kriszt B."/>
            <person name="Baka E."/>
            <person name="Fekete C."/>
            <person name="Kukolya J."/>
        </authorList>
    </citation>
    <scope>NUCLEOTIDE SEQUENCE [LARGE SCALE GENOMIC DNA]</scope>
    <source>
        <strain evidence="7 8">TM51</strain>
    </source>
</reference>
<accession>A0A9P2TBA6</accession>
<dbReference type="InterPro" id="IPR038594">
    <property type="entry name" value="SepF-like_sf"/>
</dbReference>
<keyword evidence="8" id="KW-1185">Reference proteome</keyword>
<evidence type="ECO:0000313" key="8">
    <source>
        <dbReference type="Proteomes" id="UP000014184"/>
    </source>
</evidence>
<dbReference type="HAMAP" id="MF_01197">
    <property type="entry name" value="SepF"/>
    <property type="match status" value="1"/>
</dbReference>
<dbReference type="GO" id="GO:0043093">
    <property type="term" value="P:FtsZ-dependent cytokinesis"/>
    <property type="evidence" value="ECO:0007669"/>
    <property type="project" value="UniProtKB-UniRule"/>
</dbReference>
<dbReference type="Pfam" id="PF04472">
    <property type="entry name" value="SepF"/>
    <property type="match status" value="1"/>
</dbReference>
<dbReference type="Gene3D" id="3.30.110.150">
    <property type="entry name" value="SepF-like protein"/>
    <property type="match status" value="1"/>
</dbReference>
<evidence type="ECO:0000256" key="5">
    <source>
        <dbReference type="HAMAP-Rule" id="MF_01197"/>
    </source>
</evidence>
<proteinExistence type="inferred from homology"/>
<dbReference type="GO" id="GO:0000917">
    <property type="term" value="P:division septum assembly"/>
    <property type="evidence" value="ECO:0007669"/>
    <property type="project" value="UniProtKB-KW"/>
</dbReference>
<evidence type="ECO:0000256" key="2">
    <source>
        <dbReference type="ARBA" id="ARBA00023210"/>
    </source>
</evidence>
<evidence type="ECO:0000256" key="1">
    <source>
        <dbReference type="ARBA" id="ARBA00022618"/>
    </source>
</evidence>
<feature type="region of interest" description="Disordered" evidence="6">
    <location>
        <begin position="1"/>
        <end position="35"/>
    </location>
</feature>
<comment type="function">
    <text evidence="4 5">Cell division protein that is part of the divisome complex and is recruited early to the Z-ring. Probably stimulates Z-ring formation, perhaps through the cross-linking of FtsZ protofilaments. Its function overlaps with FtsA.</text>
</comment>
<comment type="subunit">
    <text evidence="5">Homodimer. Interacts with FtsZ.</text>
</comment>
<feature type="region of interest" description="Disordered" evidence="6">
    <location>
        <begin position="68"/>
        <end position="117"/>
    </location>
</feature>
<dbReference type="AlphaFoldDB" id="A0A9P2TBA6"/>
<keyword evidence="3 5" id="KW-0131">Cell cycle</keyword>
<dbReference type="InterPro" id="IPR023052">
    <property type="entry name" value="Cell_div_SepF"/>
</dbReference>
<dbReference type="Proteomes" id="UP000014184">
    <property type="component" value="Unassembled WGS sequence"/>
</dbReference>
<sequence length="210" mass="23322">MNPGAYAVPSSAQGWTGTESIGKSSAVNHHRDDGGQEMAGALRKMAVYLGLVEDDRYDHRYADEYDDFEDFDEPLDERPSRNRSPRDDSRNNAVTDSSDHSPSRNERRSPAPAPATADLARITTLHPRTYNEARTIGEHFREGIPVIMNLTEMVDSDAKRLVDFAAGLIFGLHGSIERVTNKVFLLSPANVEVTAEDKARIAERGFFNQS</sequence>
<evidence type="ECO:0000256" key="3">
    <source>
        <dbReference type="ARBA" id="ARBA00023306"/>
    </source>
</evidence>
<protein>
    <recommendedName>
        <fullName evidence="5">Cell division protein SepF</fullName>
    </recommendedName>
</protein>
<evidence type="ECO:0000313" key="7">
    <source>
        <dbReference type="EMBL" id="EOR71847.1"/>
    </source>
</evidence>
<comment type="subcellular location">
    <subcellularLocation>
        <location evidence="5">Cytoplasm</location>
    </subcellularLocation>
    <text evidence="5">Localizes to the division site, in a FtsZ-dependent manner.</text>
</comment>
<comment type="caution">
    <text evidence="7">The sequence shown here is derived from an EMBL/GenBank/DDBJ whole genome shotgun (WGS) entry which is preliminary data.</text>
</comment>
<gene>
    <name evidence="5" type="primary">sepF</name>
    <name evidence="7" type="ORF">TM51_06002</name>
</gene>
<keyword evidence="1 5" id="KW-0132">Cell division</keyword>
<organism evidence="7 8">
    <name type="scientific">Thermobifida fusca TM51</name>
    <dbReference type="NCBI Taxonomy" id="1169414"/>
    <lineage>
        <taxon>Bacteria</taxon>
        <taxon>Bacillati</taxon>
        <taxon>Actinomycetota</taxon>
        <taxon>Actinomycetes</taxon>
        <taxon>Streptosporangiales</taxon>
        <taxon>Nocardiopsidaceae</taxon>
        <taxon>Thermobifida</taxon>
    </lineage>
</organism>
<feature type="compositionally biased region" description="Basic and acidic residues" evidence="6">
    <location>
        <begin position="97"/>
        <end position="109"/>
    </location>
</feature>
<evidence type="ECO:0000256" key="6">
    <source>
        <dbReference type="SAM" id="MobiDB-lite"/>
    </source>
</evidence>
<dbReference type="EMBL" id="AOSG01000026">
    <property type="protein sequence ID" value="EOR71847.1"/>
    <property type="molecule type" value="Genomic_DNA"/>
</dbReference>
<feature type="compositionally biased region" description="Polar residues" evidence="6">
    <location>
        <begin position="10"/>
        <end position="27"/>
    </location>
</feature>
<name>A0A9P2TBA6_THEFU</name>
<evidence type="ECO:0000256" key="4">
    <source>
        <dbReference type="ARBA" id="ARBA00044936"/>
    </source>
</evidence>
<keyword evidence="5" id="KW-0963">Cytoplasm</keyword>
<dbReference type="PANTHER" id="PTHR35798:SF1">
    <property type="entry name" value="CELL DIVISION PROTEIN SEPF"/>
    <property type="match status" value="1"/>
</dbReference>
<keyword evidence="2 5" id="KW-0717">Septation</keyword>
<dbReference type="InterPro" id="IPR007561">
    <property type="entry name" value="Cell_div_SepF/SepF-rel"/>
</dbReference>
<comment type="similarity">
    <text evidence="5">Belongs to the SepF family.</text>
</comment>
<feature type="compositionally biased region" description="Basic and acidic residues" evidence="6">
    <location>
        <begin position="76"/>
        <end position="90"/>
    </location>
</feature>
<dbReference type="GO" id="GO:0005737">
    <property type="term" value="C:cytoplasm"/>
    <property type="evidence" value="ECO:0007669"/>
    <property type="project" value="UniProtKB-SubCell"/>
</dbReference>